<name>A0A5A7QAN1_STRAF</name>
<reference evidence="4" key="1">
    <citation type="journal article" date="2019" name="Curr. Biol.">
        <title>Genome Sequence of Striga asiatica Provides Insight into the Evolution of Plant Parasitism.</title>
        <authorList>
            <person name="Yoshida S."/>
            <person name="Kim S."/>
            <person name="Wafula E.K."/>
            <person name="Tanskanen J."/>
            <person name="Kim Y.M."/>
            <person name="Honaas L."/>
            <person name="Yang Z."/>
            <person name="Spallek T."/>
            <person name="Conn C.E."/>
            <person name="Ichihashi Y."/>
            <person name="Cheong K."/>
            <person name="Cui S."/>
            <person name="Der J.P."/>
            <person name="Gundlach H."/>
            <person name="Jiao Y."/>
            <person name="Hori C."/>
            <person name="Ishida J.K."/>
            <person name="Kasahara H."/>
            <person name="Kiba T."/>
            <person name="Kim M.S."/>
            <person name="Koo N."/>
            <person name="Laohavisit A."/>
            <person name="Lee Y.H."/>
            <person name="Lumba S."/>
            <person name="McCourt P."/>
            <person name="Mortimer J.C."/>
            <person name="Mutuku J.M."/>
            <person name="Nomura T."/>
            <person name="Sasaki-Sekimoto Y."/>
            <person name="Seto Y."/>
            <person name="Wang Y."/>
            <person name="Wakatake T."/>
            <person name="Sakakibara H."/>
            <person name="Demura T."/>
            <person name="Yamaguchi S."/>
            <person name="Yoneyama K."/>
            <person name="Manabe R.I."/>
            <person name="Nelson D.C."/>
            <person name="Schulman A.H."/>
            <person name="Timko M.P."/>
            <person name="dePamphilis C.W."/>
            <person name="Choi D."/>
            <person name="Shirasu K."/>
        </authorList>
    </citation>
    <scope>NUCLEOTIDE SEQUENCE [LARGE SCALE GENOMIC DNA]</scope>
    <source>
        <strain evidence="4">cv. UVA1</strain>
    </source>
</reference>
<evidence type="ECO:0000313" key="3">
    <source>
        <dbReference type="EMBL" id="GER42028.1"/>
    </source>
</evidence>
<proteinExistence type="predicted"/>
<evidence type="ECO:0000313" key="4">
    <source>
        <dbReference type="Proteomes" id="UP000325081"/>
    </source>
</evidence>
<dbReference type="Proteomes" id="UP000325081">
    <property type="component" value="Unassembled WGS sequence"/>
</dbReference>
<dbReference type="Pfam" id="PF26130">
    <property type="entry name" value="PB1-like"/>
    <property type="match status" value="1"/>
</dbReference>
<dbReference type="EMBL" id="BKCP01006261">
    <property type="protein sequence ID" value="GER42028.1"/>
    <property type="molecule type" value="Genomic_DNA"/>
</dbReference>
<dbReference type="OrthoDB" id="912669at2759"/>
<feature type="compositionally biased region" description="Acidic residues" evidence="1">
    <location>
        <begin position="218"/>
        <end position="235"/>
    </location>
</feature>
<keyword evidence="3" id="KW-0418">Kinase</keyword>
<dbReference type="AlphaFoldDB" id="A0A5A7QAN1"/>
<comment type="caution">
    <text evidence="3">The sequence shown here is derived from an EMBL/GenBank/DDBJ whole genome shotgun (WGS) entry which is preliminary data.</text>
</comment>
<keyword evidence="3" id="KW-0808">Transferase</keyword>
<organism evidence="3 4">
    <name type="scientific">Striga asiatica</name>
    <name type="common">Asiatic witchweed</name>
    <name type="synonym">Buchnera asiatica</name>
    <dbReference type="NCBI Taxonomy" id="4170"/>
    <lineage>
        <taxon>Eukaryota</taxon>
        <taxon>Viridiplantae</taxon>
        <taxon>Streptophyta</taxon>
        <taxon>Embryophyta</taxon>
        <taxon>Tracheophyta</taxon>
        <taxon>Spermatophyta</taxon>
        <taxon>Magnoliopsida</taxon>
        <taxon>eudicotyledons</taxon>
        <taxon>Gunneridae</taxon>
        <taxon>Pentapetalae</taxon>
        <taxon>asterids</taxon>
        <taxon>lamiids</taxon>
        <taxon>Lamiales</taxon>
        <taxon>Orobanchaceae</taxon>
        <taxon>Buchnereae</taxon>
        <taxon>Striga</taxon>
    </lineage>
</organism>
<feature type="region of interest" description="Disordered" evidence="1">
    <location>
        <begin position="179"/>
        <end position="235"/>
    </location>
</feature>
<protein>
    <submittedName>
        <fullName evidence="3">Mitogen-activated protein kinase kinase kinase 13</fullName>
    </submittedName>
</protein>
<gene>
    <name evidence="3" type="ORF">STAS_18788</name>
</gene>
<feature type="compositionally biased region" description="Polar residues" evidence="1">
    <location>
        <begin position="186"/>
        <end position="203"/>
    </location>
</feature>
<accession>A0A5A7QAN1</accession>
<evidence type="ECO:0000259" key="2">
    <source>
        <dbReference type="Pfam" id="PF26130"/>
    </source>
</evidence>
<dbReference type="GO" id="GO:0016301">
    <property type="term" value="F:kinase activity"/>
    <property type="evidence" value="ECO:0007669"/>
    <property type="project" value="UniProtKB-KW"/>
</dbReference>
<keyword evidence="4" id="KW-1185">Reference proteome</keyword>
<feature type="domain" description="PB1-like" evidence="2">
    <location>
        <begin position="30"/>
        <end position="127"/>
    </location>
</feature>
<evidence type="ECO:0000256" key="1">
    <source>
        <dbReference type="SAM" id="MobiDB-lite"/>
    </source>
</evidence>
<sequence length="262" mass="29403">MTARPSSDPDVLLHPPATFIRRSPDYHCGKFSIFFNYGGYFVKLENVVDYLGGSFKRVHGLDVDRFGFFDLKEEVEKLGVGKFERIVYRVPYVTGKRIFKDVVDDSVVMEMIRDSTQKRSLVEVYVVGENQTSKKNAGEAENGVELGVEAHKEKEKNNAGEAQKGKKNARVEGQIDCDADEEEGKNSQLSNSNVGECEVQSSGDDSDDEDYFPMGDSSSDDELSVDDFASDDDGEYLEARQNLKNQKKRRLEDEECADNISS</sequence>
<dbReference type="InterPro" id="IPR058594">
    <property type="entry name" value="PB1-like_dom_pln"/>
</dbReference>
<feature type="non-terminal residue" evidence="3">
    <location>
        <position position="262"/>
    </location>
</feature>